<reference evidence="2" key="1">
    <citation type="submission" date="2014-09" db="EMBL/GenBank/DDBJ databases">
        <authorList>
            <person name="Magalhaes I.L.F."/>
            <person name="Oliveira U."/>
            <person name="Santos F.R."/>
            <person name="Vidigal T.H.D.A."/>
            <person name="Brescovit A.D."/>
            <person name="Santos A.J."/>
        </authorList>
    </citation>
    <scope>NUCLEOTIDE SEQUENCE</scope>
    <source>
        <tissue evidence="2">Shoot tissue taken approximately 20 cm above the soil surface</tissue>
    </source>
</reference>
<organism evidence="2">
    <name type="scientific">Arundo donax</name>
    <name type="common">Giant reed</name>
    <name type="synonym">Donax arundinaceus</name>
    <dbReference type="NCBI Taxonomy" id="35708"/>
    <lineage>
        <taxon>Eukaryota</taxon>
        <taxon>Viridiplantae</taxon>
        <taxon>Streptophyta</taxon>
        <taxon>Embryophyta</taxon>
        <taxon>Tracheophyta</taxon>
        <taxon>Spermatophyta</taxon>
        <taxon>Magnoliopsida</taxon>
        <taxon>Liliopsida</taxon>
        <taxon>Poales</taxon>
        <taxon>Poaceae</taxon>
        <taxon>PACMAD clade</taxon>
        <taxon>Arundinoideae</taxon>
        <taxon>Arundineae</taxon>
        <taxon>Arundo</taxon>
    </lineage>
</organism>
<proteinExistence type="predicted"/>
<feature type="signal peptide" evidence="1">
    <location>
        <begin position="1"/>
        <end position="17"/>
    </location>
</feature>
<reference evidence="2" key="2">
    <citation type="journal article" date="2015" name="Data Brief">
        <title>Shoot transcriptome of the giant reed, Arundo donax.</title>
        <authorList>
            <person name="Barrero R.A."/>
            <person name="Guerrero F.D."/>
            <person name="Moolhuijzen P."/>
            <person name="Goolsby J.A."/>
            <person name="Tidwell J."/>
            <person name="Bellgard S.E."/>
            <person name="Bellgard M.I."/>
        </authorList>
    </citation>
    <scope>NUCLEOTIDE SEQUENCE</scope>
    <source>
        <tissue evidence="2">Shoot tissue taken approximately 20 cm above the soil surface</tissue>
    </source>
</reference>
<dbReference type="AlphaFoldDB" id="A0A0A9AA94"/>
<sequence length="46" mass="5197">MGYVCRVAVILYLSCWGYTVLHIADTDSAGSACVYNFLIRRAVDFY</sequence>
<accession>A0A0A9AA94</accession>
<dbReference type="EMBL" id="GBRH01251975">
    <property type="protein sequence ID" value="JAD45920.1"/>
    <property type="molecule type" value="Transcribed_RNA"/>
</dbReference>
<name>A0A0A9AA94_ARUDO</name>
<evidence type="ECO:0000256" key="1">
    <source>
        <dbReference type="SAM" id="SignalP"/>
    </source>
</evidence>
<evidence type="ECO:0000313" key="2">
    <source>
        <dbReference type="EMBL" id="JAD45920.1"/>
    </source>
</evidence>
<feature type="chain" id="PRO_5002060181" evidence="1">
    <location>
        <begin position="18"/>
        <end position="46"/>
    </location>
</feature>
<keyword evidence="1" id="KW-0732">Signal</keyword>
<protein>
    <submittedName>
        <fullName evidence="2">Uncharacterized protein</fullName>
    </submittedName>
</protein>